<feature type="region of interest" description="Disordered" evidence="1">
    <location>
        <begin position="67"/>
        <end position="88"/>
    </location>
</feature>
<evidence type="ECO:0000256" key="1">
    <source>
        <dbReference type="SAM" id="MobiDB-lite"/>
    </source>
</evidence>
<evidence type="ECO:0000313" key="2">
    <source>
        <dbReference type="EMBL" id="TWB67956.1"/>
    </source>
</evidence>
<comment type="caution">
    <text evidence="2">The sequence shown here is derived from an EMBL/GenBank/DDBJ whole genome shotgun (WGS) entry which is preliminary data.</text>
</comment>
<keyword evidence="3" id="KW-1185">Reference proteome</keyword>
<feature type="region of interest" description="Disordered" evidence="1">
    <location>
        <begin position="179"/>
        <end position="201"/>
    </location>
</feature>
<accession>A0A560HQV8</accession>
<dbReference type="EMBL" id="VITW01000013">
    <property type="protein sequence ID" value="TWB67956.1"/>
    <property type="molecule type" value="Genomic_DNA"/>
</dbReference>
<name>A0A560HQV8_9BRAD</name>
<organism evidence="2 3">
    <name type="scientific">Bradyrhizobium sacchari</name>
    <dbReference type="NCBI Taxonomy" id="1399419"/>
    <lineage>
        <taxon>Bacteria</taxon>
        <taxon>Pseudomonadati</taxon>
        <taxon>Pseudomonadota</taxon>
        <taxon>Alphaproteobacteria</taxon>
        <taxon>Hyphomicrobiales</taxon>
        <taxon>Nitrobacteraceae</taxon>
        <taxon>Bradyrhizobium</taxon>
    </lineage>
</organism>
<proteinExistence type="predicted"/>
<evidence type="ECO:0000313" key="3">
    <source>
        <dbReference type="Proteomes" id="UP000315914"/>
    </source>
</evidence>
<sequence length="201" mass="22778">MQSVLSIKQVSRVRVSLVAPLTWPFAVRSVRLRWTCRAGPLRGRAMMRRIRLLPWLFRVAHRSRSRRRHRAEDQGTVRDGNSQDWGEKDPPVVFVAKQRVGADKARVDSRTDKRIGVLYFTRIAQFTAHDLLVLSRDTKQSVVRTQPRFSPCNLSRAEPLSLVPCGSCRQPSPVPIHVRSLPASASGHPWSPIDGTDHQHG</sequence>
<gene>
    <name evidence="2" type="ORF">FBZ95_11378</name>
</gene>
<dbReference type="AlphaFoldDB" id="A0A560HQV8"/>
<reference evidence="2 3" key="1">
    <citation type="submission" date="2019-06" db="EMBL/GenBank/DDBJ databases">
        <title>Genomic Encyclopedia of Type Strains, Phase IV (KMG-V): Genome sequencing to study the core and pangenomes of soil and plant-associated prokaryotes.</title>
        <authorList>
            <person name="Whitman W."/>
        </authorList>
    </citation>
    <scope>NUCLEOTIDE SEQUENCE [LARGE SCALE GENOMIC DNA]</scope>
    <source>
        <strain evidence="2 3">BR 10556</strain>
    </source>
</reference>
<dbReference type="Proteomes" id="UP000315914">
    <property type="component" value="Unassembled WGS sequence"/>
</dbReference>
<protein>
    <submittedName>
        <fullName evidence="2">Uncharacterized protein</fullName>
    </submittedName>
</protein>